<dbReference type="GO" id="GO:0016020">
    <property type="term" value="C:membrane"/>
    <property type="evidence" value="ECO:0007669"/>
    <property type="project" value="UniProtKB-SubCell"/>
</dbReference>
<evidence type="ECO:0000313" key="10">
    <source>
        <dbReference type="Proteomes" id="UP000320390"/>
    </source>
</evidence>
<dbReference type="Proteomes" id="UP000320390">
    <property type="component" value="Chromosome"/>
</dbReference>
<evidence type="ECO:0000256" key="4">
    <source>
        <dbReference type="ARBA" id="ARBA00022692"/>
    </source>
</evidence>
<feature type="transmembrane region" description="Helical" evidence="7">
    <location>
        <begin position="183"/>
        <end position="204"/>
    </location>
</feature>
<keyword evidence="4 7" id="KW-0812">Transmembrane</keyword>
<dbReference type="AlphaFoldDB" id="A0A518F1D8"/>
<feature type="domain" description="Peptidase S54 rhomboid" evidence="8">
    <location>
        <begin position="119"/>
        <end position="226"/>
    </location>
</feature>
<feature type="transmembrane region" description="Helical" evidence="7">
    <location>
        <begin position="225"/>
        <end position="245"/>
    </location>
</feature>
<comment type="subcellular location">
    <subcellularLocation>
        <location evidence="1">Membrane</location>
        <topology evidence="1">Multi-pass membrane protein</topology>
    </subcellularLocation>
</comment>
<dbReference type="GO" id="GO:0004252">
    <property type="term" value="F:serine-type endopeptidase activity"/>
    <property type="evidence" value="ECO:0007669"/>
    <property type="project" value="InterPro"/>
</dbReference>
<reference evidence="9 10" key="1">
    <citation type="submission" date="2019-02" db="EMBL/GenBank/DDBJ databases">
        <title>Deep-cultivation of Planctomycetes and their phenomic and genomic characterization uncovers novel biology.</title>
        <authorList>
            <person name="Wiegand S."/>
            <person name="Jogler M."/>
            <person name="Boedeker C."/>
            <person name="Pinto D."/>
            <person name="Vollmers J."/>
            <person name="Rivas-Marin E."/>
            <person name="Kohn T."/>
            <person name="Peeters S.H."/>
            <person name="Heuer A."/>
            <person name="Rast P."/>
            <person name="Oberbeckmann S."/>
            <person name="Bunk B."/>
            <person name="Jeske O."/>
            <person name="Meyerdierks A."/>
            <person name="Storesund J.E."/>
            <person name="Kallscheuer N."/>
            <person name="Luecker S."/>
            <person name="Lage O.M."/>
            <person name="Pohl T."/>
            <person name="Merkel B.J."/>
            <person name="Hornburger P."/>
            <person name="Mueller R.-W."/>
            <person name="Bruemmer F."/>
            <person name="Labrenz M."/>
            <person name="Spormann A.M."/>
            <person name="Op den Camp H."/>
            <person name="Overmann J."/>
            <person name="Amann R."/>
            <person name="Jetten M.S.M."/>
            <person name="Mascher T."/>
            <person name="Medema M.H."/>
            <person name="Devos D.P."/>
            <person name="Kaster A.-K."/>
            <person name="Ovreas L."/>
            <person name="Rohde M."/>
            <person name="Galperin M.Y."/>
            <person name="Jogler C."/>
        </authorList>
    </citation>
    <scope>NUCLEOTIDE SEQUENCE [LARGE SCALE GENOMIC DNA]</scope>
    <source>
        <strain evidence="9 10">Poly30</strain>
    </source>
</reference>
<evidence type="ECO:0000256" key="2">
    <source>
        <dbReference type="ARBA" id="ARBA00022475"/>
    </source>
</evidence>
<sequence length="354" mass="38315">MVPPIPPLALPIGDSPNPRSTPVVTWALIALHLLVFLVAVLPTMSSGAGVDKKLAAEWRRDVTKPPSAEEVAKREAMTAEEREIADQVAALLTTRLSPEPDTLLLYGSGYRPGSPYFNKLFTSLFLHAGLLAAAFHLLLLWILGDNVEHHIGRLPFLALYAGGGALGALLGSHLSLVGSSLPVLSSTSALGAVLGAYFMFFRYYEIQFVYLGRLAWRQPTAGTRFIPARMALPMLALFAAILGHSSTGVRGATWAGVAIGVVSALLLHEHFGVRANPRRDQRYPDPLRVTTDPVQRITDLLAQDREGEAAQIYLENRQRPGFVLEGPPLDRLAQYLAQHGMPALAAAARTNRQG</sequence>
<dbReference type="EMBL" id="CP036434">
    <property type="protein sequence ID" value="QDV10140.1"/>
    <property type="molecule type" value="Genomic_DNA"/>
</dbReference>
<keyword evidence="10" id="KW-1185">Reference proteome</keyword>
<keyword evidence="3" id="KW-0997">Cell inner membrane</keyword>
<dbReference type="Gene3D" id="1.20.1540.10">
    <property type="entry name" value="Rhomboid-like"/>
    <property type="match status" value="1"/>
</dbReference>
<keyword evidence="5 7" id="KW-1133">Transmembrane helix</keyword>
<name>A0A518F1D8_9BACT</name>
<gene>
    <name evidence="9" type="ORF">Poly30_57020</name>
</gene>
<evidence type="ECO:0000259" key="8">
    <source>
        <dbReference type="Pfam" id="PF01694"/>
    </source>
</evidence>
<feature type="transmembrane region" description="Helical" evidence="7">
    <location>
        <begin position="156"/>
        <end position="177"/>
    </location>
</feature>
<dbReference type="Pfam" id="PF01694">
    <property type="entry name" value="Rhomboid"/>
    <property type="match status" value="1"/>
</dbReference>
<feature type="transmembrane region" description="Helical" evidence="7">
    <location>
        <begin position="124"/>
        <end position="144"/>
    </location>
</feature>
<dbReference type="SUPFAM" id="SSF144091">
    <property type="entry name" value="Rhomboid-like"/>
    <property type="match status" value="1"/>
</dbReference>
<dbReference type="InterPro" id="IPR022764">
    <property type="entry name" value="Peptidase_S54_rhomboid_dom"/>
</dbReference>
<dbReference type="InterPro" id="IPR035952">
    <property type="entry name" value="Rhomboid-like_sf"/>
</dbReference>
<keyword evidence="2" id="KW-1003">Cell membrane</keyword>
<evidence type="ECO:0000256" key="1">
    <source>
        <dbReference type="ARBA" id="ARBA00004141"/>
    </source>
</evidence>
<dbReference type="OrthoDB" id="9813074at2"/>
<dbReference type="PANTHER" id="PTHR43066:SF26">
    <property type="entry name" value="RHOMBOID PROTEASE GLPG"/>
    <property type="match status" value="1"/>
</dbReference>
<proteinExistence type="predicted"/>
<evidence type="ECO:0000256" key="5">
    <source>
        <dbReference type="ARBA" id="ARBA00022989"/>
    </source>
</evidence>
<feature type="transmembrane region" description="Helical" evidence="7">
    <location>
        <begin position="251"/>
        <end position="273"/>
    </location>
</feature>
<feature type="transmembrane region" description="Helical" evidence="7">
    <location>
        <begin position="23"/>
        <end position="44"/>
    </location>
</feature>
<accession>A0A518F1D8</accession>
<protein>
    <submittedName>
        <fullName evidence="9">Rhomboid family protein</fullName>
    </submittedName>
</protein>
<keyword evidence="6 7" id="KW-0472">Membrane</keyword>
<evidence type="ECO:0000256" key="6">
    <source>
        <dbReference type="ARBA" id="ARBA00023136"/>
    </source>
</evidence>
<organism evidence="9 10">
    <name type="scientific">Saltatorellus ferox</name>
    <dbReference type="NCBI Taxonomy" id="2528018"/>
    <lineage>
        <taxon>Bacteria</taxon>
        <taxon>Pseudomonadati</taxon>
        <taxon>Planctomycetota</taxon>
        <taxon>Planctomycetia</taxon>
        <taxon>Planctomycetia incertae sedis</taxon>
        <taxon>Saltatorellus</taxon>
    </lineage>
</organism>
<evidence type="ECO:0000256" key="7">
    <source>
        <dbReference type="SAM" id="Phobius"/>
    </source>
</evidence>
<dbReference type="RefSeq" id="WP_145205804.1">
    <property type="nucleotide sequence ID" value="NZ_CP036434.1"/>
</dbReference>
<evidence type="ECO:0000256" key="3">
    <source>
        <dbReference type="ARBA" id="ARBA00022519"/>
    </source>
</evidence>
<dbReference type="PANTHER" id="PTHR43066">
    <property type="entry name" value="RHOMBOID-RELATED PROTEIN"/>
    <property type="match status" value="1"/>
</dbReference>
<evidence type="ECO:0000313" key="9">
    <source>
        <dbReference type="EMBL" id="QDV10140.1"/>
    </source>
</evidence>